<evidence type="ECO:0000313" key="1">
    <source>
        <dbReference type="EMBL" id="SDC53557.1"/>
    </source>
</evidence>
<dbReference type="EMBL" id="FMYP01000035">
    <property type="protein sequence ID" value="SDC53557.1"/>
    <property type="molecule type" value="Genomic_DNA"/>
</dbReference>
<dbReference type="InterPro" id="IPR036410">
    <property type="entry name" value="HSP_DnaJ_Cys-rich_dom_sf"/>
</dbReference>
<reference evidence="1 2" key="1">
    <citation type="submission" date="2016-09" db="EMBL/GenBank/DDBJ databases">
        <authorList>
            <person name="Capua I."/>
            <person name="De Benedictis P."/>
            <person name="Joannis T."/>
            <person name="Lombin L.H."/>
            <person name="Cattoli G."/>
        </authorList>
    </citation>
    <scope>NUCLEOTIDE SEQUENCE [LARGE SCALE GENOMIC DNA]</scope>
    <source>
        <strain evidence="1 2">A7P-90m</strain>
    </source>
</reference>
<dbReference type="STRING" id="1640674.SAMN05216323_103547"/>
<protein>
    <recommendedName>
        <fullName evidence="3">Molecular chaperone DnaJ</fullName>
    </recommendedName>
</protein>
<proteinExistence type="predicted"/>
<dbReference type="RefSeq" id="WP_092438640.1">
    <property type="nucleotide sequence ID" value="NZ_FMYP01000035.1"/>
</dbReference>
<evidence type="ECO:0008006" key="3">
    <source>
        <dbReference type="Google" id="ProtNLM"/>
    </source>
</evidence>
<dbReference type="Proteomes" id="UP000199452">
    <property type="component" value="Unassembled WGS sequence"/>
</dbReference>
<accession>A0A1G6ME43</accession>
<dbReference type="SUPFAM" id="SSF57938">
    <property type="entry name" value="DnaJ/Hsp40 cysteine-rich domain"/>
    <property type="match status" value="1"/>
</dbReference>
<sequence length="74" mass="7976">MKPTVKNFSSTTTQLCGECNGEGKVWKAGTKTHGEDHSRYVECTLCSGTGMLVVTKDTTVTITPHKPKPVPPEV</sequence>
<keyword evidence="2" id="KW-1185">Reference proteome</keyword>
<gene>
    <name evidence="1" type="ORF">SAMN05216323_103547</name>
</gene>
<organism evidence="1 2">
    <name type="scientific">Williamwhitmania taraxaci</name>
    <dbReference type="NCBI Taxonomy" id="1640674"/>
    <lineage>
        <taxon>Bacteria</taxon>
        <taxon>Pseudomonadati</taxon>
        <taxon>Bacteroidota</taxon>
        <taxon>Bacteroidia</taxon>
        <taxon>Bacteroidales</taxon>
        <taxon>Williamwhitmaniaceae</taxon>
        <taxon>Williamwhitmania</taxon>
    </lineage>
</organism>
<dbReference type="AlphaFoldDB" id="A0A1G6ME43"/>
<name>A0A1G6ME43_9BACT</name>
<evidence type="ECO:0000313" key="2">
    <source>
        <dbReference type="Proteomes" id="UP000199452"/>
    </source>
</evidence>